<feature type="compositionally biased region" description="Polar residues" evidence="1">
    <location>
        <begin position="59"/>
        <end position="78"/>
    </location>
</feature>
<organism evidence="2 3">
    <name type="scientific">Perkinsus chesapeaki</name>
    <name type="common">Clam parasite</name>
    <name type="synonym">Perkinsus andrewsi</name>
    <dbReference type="NCBI Taxonomy" id="330153"/>
    <lineage>
        <taxon>Eukaryota</taxon>
        <taxon>Sar</taxon>
        <taxon>Alveolata</taxon>
        <taxon>Perkinsozoa</taxon>
        <taxon>Perkinsea</taxon>
        <taxon>Perkinsida</taxon>
        <taxon>Perkinsidae</taxon>
        <taxon>Perkinsus</taxon>
    </lineage>
</organism>
<reference evidence="2 3" key="1">
    <citation type="submission" date="2020-04" db="EMBL/GenBank/DDBJ databases">
        <title>Perkinsus chesapeaki whole genome sequence.</title>
        <authorList>
            <person name="Bogema D.R."/>
        </authorList>
    </citation>
    <scope>NUCLEOTIDE SEQUENCE [LARGE SCALE GENOMIC DNA]</scope>
    <source>
        <strain evidence="2">ATCC PRA-425</strain>
    </source>
</reference>
<feature type="compositionally biased region" description="Low complexity" evidence="1">
    <location>
        <begin position="17"/>
        <end position="32"/>
    </location>
</feature>
<dbReference type="Proteomes" id="UP000591131">
    <property type="component" value="Unassembled WGS sequence"/>
</dbReference>
<gene>
    <name evidence="2" type="ORF">FOL47_005402</name>
</gene>
<evidence type="ECO:0000313" key="2">
    <source>
        <dbReference type="EMBL" id="KAF4678123.1"/>
    </source>
</evidence>
<name>A0A7J6N2M8_PERCH</name>
<proteinExistence type="predicted"/>
<evidence type="ECO:0000313" key="3">
    <source>
        <dbReference type="Proteomes" id="UP000591131"/>
    </source>
</evidence>
<protein>
    <submittedName>
        <fullName evidence="2">Uncharacterized protein</fullName>
    </submittedName>
</protein>
<dbReference type="PANTHER" id="PTHR38899:SF1">
    <property type="entry name" value="PROTEIN KINASE"/>
    <property type="match status" value="1"/>
</dbReference>
<dbReference type="AlphaFoldDB" id="A0A7J6N2M8"/>
<feature type="region of interest" description="Disordered" evidence="1">
    <location>
        <begin position="1"/>
        <end position="34"/>
    </location>
</feature>
<feature type="region of interest" description="Disordered" evidence="1">
    <location>
        <begin position="314"/>
        <end position="362"/>
    </location>
</feature>
<accession>A0A7J6N2M8</accession>
<dbReference type="PANTHER" id="PTHR38899">
    <property type="entry name" value="DOMAIN OOKINETE PROTEIN, PUTATIVE-RELATED"/>
    <property type="match status" value="1"/>
</dbReference>
<feature type="region of interest" description="Disordered" evidence="1">
    <location>
        <begin position="59"/>
        <end position="80"/>
    </location>
</feature>
<dbReference type="OrthoDB" id="166018at2759"/>
<comment type="caution">
    <text evidence="2">The sequence shown here is derived from an EMBL/GenBank/DDBJ whole genome shotgun (WGS) entry which is preliminary data.</text>
</comment>
<sequence>MSLFEPAQHAVVDETSRSSTASYTSSTSTDSSVHGFGGWQKAAAFPDYHASRGRRGTNISDSTFVGSTASSEENTTLTGDEDSSMVSAIAGSCKEDTLIIFDWDDTILPTRFLTVECGLRVDGVGPSPELRKTLDAYAELANATLLTAMELGTVIIITNAETGWLPLTCAKFLPSLLPTVNSIYHMSARSTYEPQGYASAFDWKDQAFRHSIASHFAEVPFIAGRRRCVISLGDSAHERMAAIYACREFNEQSMIDSSSPAGLLCKSLKFMERPDLEHLRKEQYLIQDCLAQIVRYDQDLDLCIQPQHCVTPGPPTTGAAGGGGGRDHTPQQAAALGQQGMSPCTAAAGLPHPTAAIPSHGG</sequence>
<evidence type="ECO:0000256" key="1">
    <source>
        <dbReference type="SAM" id="MobiDB-lite"/>
    </source>
</evidence>
<keyword evidence="3" id="KW-1185">Reference proteome</keyword>
<dbReference type="EMBL" id="JAAPAO010000003">
    <property type="protein sequence ID" value="KAF4678123.1"/>
    <property type="molecule type" value="Genomic_DNA"/>
</dbReference>